<keyword evidence="1" id="KW-0472">Membrane</keyword>
<evidence type="ECO:0000313" key="3">
    <source>
        <dbReference type="Proteomes" id="UP000176689"/>
    </source>
</evidence>
<sequence length="110" mass="12200">MEEIRLSRIKEIAYYIFALVSVAAILFLWRGSRERAPQTVGFPPIQIQQAQGTIITDDGKYELLNQLDKAASGSSVNSKAKLDILRELGTNSALSLSADDKLKLLQNINH</sequence>
<accession>A0A1F6E6X0</accession>
<comment type="caution">
    <text evidence="2">The sequence shown here is derived from an EMBL/GenBank/DDBJ whole genome shotgun (WGS) entry which is preliminary data.</text>
</comment>
<name>A0A1F6E6X0_9BACT</name>
<gene>
    <name evidence="2" type="ORF">A3F27_01240</name>
</gene>
<evidence type="ECO:0000313" key="2">
    <source>
        <dbReference type="EMBL" id="OGG69386.1"/>
    </source>
</evidence>
<keyword evidence="1" id="KW-1133">Transmembrane helix</keyword>
<protein>
    <submittedName>
        <fullName evidence="2">Uncharacterized protein</fullName>
    </submittedName>
</protein>
<organism evidence="2 3">
    <name type="scientific">Candidatus Kaiserbacteria bacterium RIFCSPHIGHO2_12_FULL_53_13</name>
    <dbReference type="NCBI Taxonomy" id="1798502"/>
    <lineage>
        <taxon>Bacteria</taxon>
        <taxon>Candidatus Kaiseribacteriota</taxon>
    </lineage>
</organism>
<dbReference type="EMBL" id="MFLP01000033">
    <property type="protein sequence ID" value="OGG69386.1"/>
    <property type="molecule type" value="Genomic_DNA"/>
</dbReference>
<reference evidence="2 3" key="1">
    <citation type="journal article" date="2016" name="Nat. Commun.">
        <title>Thousands of microbial genomes shed light on interconnected biogeochemical processes in an aquifer system.</title>
        <authorList>
            <person name="Anantharaman K."/>
            <person name="Brown C.T."/>
            <person name="Hug L.A."/>
            <person name="Sharon I."/>
            <person name="Castelle C.J."/>
            <person name="Probst A.J."/>
            <person name="Thomas B.C."/>
            <person name="Singh A."/>
            <person name="Wilkins M.J."/>
            <person name="Karaoz U."/>
            <person name="Brodie E.L."/>
            <person name="Williams K.H."/>
            <person name="Hubbard S.S."/>
            <person name="Banfield J.F."/>
        </authorList>
    </citation>
    <scope>NUCLEOTIDE SEQUENCE [LARGE SCALE GENOMIC DNA]</scope>
</reference>
<dbReference type="Proteomes" id="UP000176689">
    <property type="component" value="Unassembled WGS sequence"/>
</dbReference>
<proteinExistence type="predicted"/>
<keyword evidence="1" id="KW-0812">Transmembrane</keyword>
<feature type="transmembrane region" description="Helical" evidence="1">
    <location>
        <begin position="12"/>
        <end position="29"/>
    </location>
</feature>
<evidence type="ECO:0000256" key="1">
    <source>
        <dbReference type="SAM" id="Phobius"/>
    </source>
</evidence>
<dbReference type="AlphaFoldDB" id="A0A1F6E6X0"/>